<gene>
    <name evidence="2" type="ORF">G4Y79_10905</name>
</gene>
<organism evidence="2 3">
    <name type="scientific">Phototrophicus methaneseepsis</name>
    <dbReference type="NCBI Taxonomy" id="2710758"/>
    <lineage>
        <taxon>Bacteria</taxon>
        <taxon>Bacillati</taxon>
        <taxon>Chloroflexota</taxon>
        <taxon>Candidatus Thermofontia</taxon>
        <taxon>Phototrophicales</taxon>
        <taxon>Phototrophicaceae</taxon>
        <taxon>Phototrophicus</taxon>
    </lineage>
</organism>
<feature type="signal peptide" evidence="1">
    <location>
        <begin position="1"/>
        <end position="19"/>
    </location>
</feature>
<keyword evidence="3" id="KW-1185">Reference proteome</keyword>
<evidence type="ECO:0000256" key="1">
    <source>
        <dbReference type="SAM" id="SignalP"/>
    </source>
</evidence>
<dbReference type="AlphaFoldDB" id="A0A7S8EDA2"/>
<dbReference type="EMBL" id="CP062983">
    <property type="protein sequence ID" value="QPC84850.1"/>
    <property type="molecule type" value="Genomic_DNA"/>
</dbReference>
<name>A0A7S8EDA2_9CHLR</name>
<dbReference type="SUPFAM" id="SSF82171">
    <property type="entry name" value="DPP6 N-terminal domain-like"/>
    <property type="match status" value="1"/>
</dbReference>
<sequence length="356" mass="39214">MRRVLLLSLLLLMTGVAAVQSETGGIWDVFLQRGAGENGSDALIFVDGLTGNSQTVSVQGERYTPLRDGILFYDASQRRILIARPDQTVEPHPFIRMDAEARRIDWIVSEDGRAIAWTLTYGTPEAITTITSVITPEIPRPQLVLEDGPQVGVRALPIAFNETHSLLYMDTYPDGLERYVAYKLYAGLFQLDLSTGETSPLPGEPGCFCGAGVRRDKFVRLGLSGDLSGFDVHYFDLTSGQDRHIDAIRLSNFTQAGDVLVTEDGTLAVYALSDVSDFGTPEQSIRTVFMLIDLLSMEQRPLTEPITTYVHPLLWTEDNSAILFTSTQRDGTWKVSLDTGELLKVAEATYLGSIQG</sequence>
<proteinExistence type="predicted"/>
<dbReference type="RefSeq" id="WP_195172913.1">
    <property type="nucleotide sequence ID" value="NZ_CP062983.1"/>
</dbReference>
<evidence type="ECO:0000313" key="2">
    <source>
        <dbReference type="EMBL" id="QPC84850.1"/>
    </source>
</evidence>
<accession>A0A7S8EDA2</accession>
<evidence type="ECO:0000313" key="3">
    <source>
        <dbReference type="Proteomes" id="UP000594468"/>
    </source>
</evidence>
<reference evidence="2 3" key="1">
    <citation type="submission" date="2020-02" db="EMBL/GenBank/DDBJ databases">
        <authorList>
            <person name="Zheng R.K."/>
            <person name="Sun C.M."/>
        </authorList>
    </citation>
    <scope>NUCLEOTIDE SEQUENCE [LARGE SCALE GENOMIC DNA]</scope>
    <source>
        <strain evidence="3">rifampicinis</strain>
    </source>
</reference>
<protein>
    <submittedName>
        <fullName evidence="2">Uncharacterized protein</fullName>
    </submittedName>
</protein>
<keyword evidence="1" id="KW-0732">Signal</keyword>
<dbReference type="KEGG" id="pmet:G4Y79_10905"/>
<feature type="chain" id="PRO_5032362719" evidence="1">
    <location>
        <begin position="20"/>
        <end position="356"/>
    </location>
</feature>
<dbReference type="Proteomes" id="UP000594468">
    <property type="component" value="Chromosome"/>
</dbReference>